<dbReference type="AlphaFoldDB" id="A0A1N7LY82"/>
<keyword evidence="4" id="KW-0804">Transcription</keyword>
<keyword evidence="2" id="KW-0805">Transcription regulation</keyword>
<dbReference type="PANTHER" id="PTHR43133">
    <property type="entry name" value="RNA POLYMERASE ECF-TYPE SIGMA FACTO"/>
    <property type="match status" value="1"/>
</dbReference>
<dbReference type="CDD" id="cd06171">
    <property type="entry name" value="Sigma70_r4"/>
    <property type="match status" value="1"/>
</dbReference>
<dbReference type="EMBL" id="FTOA01000003">
    <property type="protein sequence ID" value="SIS78752.1"/>
    <property type="molecule type" value="Genomic_DNA"/>
</dbReference>
<reference evidence="7 8" key="1">
    <citation type="submission" date="2017-01" db="EMBL/GenBank/DDBJ databases">
        <authorList>
            <person name="Mah S.A."/>
            <person name="Swanson W.J."/>
            <person name="Moy G.W."/>
            <person name="Vacquier V.D."/>
        </authorList>
    </citation>
    <scope>NUCLEOTIDE SEQUENCE [LARGE SCALE GENOMIC DNA]</scope>
    <source>
        <strain evidence="7 8">DSM 11589</strain>
    </source>
</reference>
<dbReference type="Gene3D" id="1.10.1740.10">
    <property type="match status" value="1"/>
</dbReference>
<feature type="domain" description="RNA polymerase sigma-70 region 2" evidence="5">
    <location>
        <begin position="2"/>
        <end position="65"/>
    </location>
</feature>
<dbReference type="NCBIfam" id="TIGR02937">
    <property type="entry name" value="sigma70-ECF"/>
    <property type="match status" value="1"/>
</dbReference>
<dbReference type="InterPro" id="IPR007627">
    <property type="entry name" value="RNA_pol_sigma70_r2"/>
</dbReference>
<dbReference type="Gene3D" id="1.10.10.10">
    <property type="entry name" value="Winged helix-like DNA-binding domain superfamily/Winged helix DNA-binding domain"/>
    <property type="match status" value="1"/>
</dbReference>
<dbReference type="PANTHER" id="PTHR43133:SF63">
    <property type="entry name" value="RNA POLYMERASE SIGMA FACTOR FECI-RELATED"/>
    <property type="match status" value="1"/>
</dbReference>
<dbReference type="Pfam" id="PF04542">
    <property type="entry name" value="Sigma70_r2"/>
    <property type="match status" value="1"/>
</dbReference>
<keyword evidence="8" id="KW-1185">Reference proteome</keyword>
<dbReference type="OrthoDB" id="9794372at2"/>
<dbReference type="InterPro" id="IPR039425">
    <property type="entry name" value="RNA_pol_sigma-70-like"/>
</dbReference>
<dbReference type="Pfam" id="PF08281">
    <property type="entry name" value="Sigma70_r4_2"/>
    <property type="match status" value="1"/>
</dbReference>
<dbReference type="SUPFAM" id="SSF88946">
    <property type="entry name" value="Sigma2 domain of RNA polymerase sigma factors"/>
    <property type="match status" value="1"/>
</dbReference>
<dbReference type="GO" id="GO:0016987">
    <property type="term" value="F:sigma factor activity"/>
    <property type="evidence" value="ECO:0007669"/>
    <property type="project" value="UniProtKB-KW"/>
</dbReference>
<dbReference type="InterPro" id="IPR013324">
    <property type="entry name" value="RNA_pol_sigma_r3/r4-like"/>
</dbReference>
<dbReference type="InterPro" id="IPR036388">
    <property type="entry name" value="WH-like_DNA-bd_sf"/>
</dbReference>
<comment type="similarity">
    <text evidence="1">Belongs to the sigma-70 factor family. ECF subfamily.</text>
</comment>
<evidence type="ECO:0000256" key="4">
    <source>
        <dbReference type="ARBA" id="ARBA00023163"/>
    </source>
</evidence>
<proteinExistence type="inferred from homology"/>
<dbReference type="GO" id="GO:0003677">
    <property type="term" value="F:DNA binding"/>
    <property type="evidence" value="ECO:0007669"/>
    <property type="project" value="InterPro"/>
</dbReference>
<evidence type="ECO:0000313" key="8">
    <source>
        <dbReference type="Proteomes" id="UP000185678"/>
    </source>
</evidence>
<dbReference type="InterPro" id="IPR013249">
    <property type="entry name" value="RNA_pol_sigma70_r4_t2"/>
</dbReference>
<accession>A0A1N7LY82</accession>
<evidence type="ECO:0000256" key="3">
    <source>
        <dbReference type="ARBA" id="ARBA00023082"/>
    </source>
</evidence>
<feature type="domain" description="RNA polymerase sigma factor 70 region 4 type 2" evidence="6">
    <location>
        <begin position="99"/>
        <end position="151"/>
    </location>
</feature>
<evidence type="ECO:0000259" key="6">
    <source>
        <dbReference type="Pfam" id="PF08281"/>
    </source>
</evidence>
<dbReference type="GO" id="GO:0006352">
    <property type="term" value="P:DNA-templated transcription initiation"/>
    <property type="evidence" value="ECO:0007669"/>
    <property type="project" value="InterPro"/>
</dbReference>
<evidence type="ECO:0000256" key="1">
    <source>
        <dbReference type="ARBA" id="ARBA00010641"/>
    </source>
</evidence>
<evidence type="ECO:0000256" key="2">
    <source>
        <dbReference type="ARBA" id="ARBA00023015"/>
    </source>
</evidence>
<dbReference type="Proteomes" id="UP000185678">
    <property type="component" value="Unassembled WGS sequence"/>
</dbReference>
<name>A0A1N7LY82_9PROT</name>
<dbReference type="InterPro" id="IPR013325">
    <property type="entry name" value="RNA_pol_sigma_r2"/>
</dbReference>
<evidence type="ECO:0000259" key="5">
    <source>
        <dbReference type="Pfam" id="PF04542"/>
    </source>
</evidence>
<protein>
    <submittedName>
        <fullName evidence="7">RNA polymerase sigma-70 factor, ECF subfamily</fullName>
    </submittedName>
</protein>
<dbReference type="SUPFAM" id="SSF88659">
    <property type="entry name" value="Sigma3 and sigma4 domains of RNA polymerase sigma factors"/>
    <property type="match status" value="1"/>
</dbReference>
<gene>
    <name evidence="7" type="ORF">SAMN05421779_103627</name>
</gene>
<sequence>MAHRGALLSYASSIVGDRSSAEDVVQEAYLRFSSVADARPLDEPVGYLYRIVRNLALDCRRRTTREESVVEHPGDAPLLAAADSTPSPEATLLARDDIQRLMAAMAELPERTRLALEMRRFGDYKLREIADHLGVSVSLVHEIIADGLAHCRRRMQG</sequence>
<dbReference type="InterPro" id="IPR014284">
    <property type="entry name" value="RNA_pol_sigma-70_dom"/>
</dbReference>
<keyword evidence="3" id="KW-0731">Sigma factor</keyword>
<evidence type="ECO:0000313" key="7">
    <source>
        <dbReference type="EMBL" id="SIS78752.1"/>
    </source>
</evidence>
<organism evidence="7 8">
    <name type="scientific">Insolitispirillum peregrinum</name>
    <dbReference type="NCBI Taxonomy" id="80876"/>
    <lineage>
        <taxon>Bacteria</taxon>
        <taxon>Pseudomonadati</taxon>
        <taxon>Pseudomonadota</taxon>
        <taxon>Alphaproteobacteria</taxon>
        <taxon>Rhodospirillales</taxon>
        <taxon>Novispirillaceae</taxon>
        <taxon>Insolitispirillum</taxon>
    </lineage>
</organism>
<dbReference type="STRING" id="80876.SAMN05421779_103627"/>